<dbReference type="Proteomes" id="UP000645217">
    <property type="component" value="Unassembled WGS sequence"/>
</dbReference>
<sequence>MFQKLIAVHRHHGMESVDEVWRDSFDREGAINWAKWVIDTRYAALAEGCLDAPSGSEDSLHLVSDSHDRETGRWTISLRDAQGASYKVVLGVLDGFPVTQMIERVSPPEDASDDI</sequence>
<dbReference type="AlphaFoldDB" id="A0A917VGH6"/>
<protein>
    <submittedName>
        <fullName evidence="1">Uncharacterized protein</fullName>
    </submittedName>
</protein>
<name>A0A917VGH6_9ACTN</name>
<dbReference type="EMBL" id="BMNT01000006">
    <property type="protein sequence ID" value="GGK73099.1"/>
    <property type="molecule type" value="Genomic_DNA"/>
</dbReference>
<organism evidence="1 2">
    <name type="scientific">Sphaerisporangium melleum</name>
    <dbReference type="NCBI Taxonomy" id="321316"/>
    <lineage>
        <taxon>Bacteria</taxon>
        <taxon>Bacillati</taxon>
        <taxon>Actinomycetota</taxon>
        <taxon>Actinomycetes</taxon>
        <taxon>Streptosporangiales</taxon>
        <taxon>Streptosporangiaceae</taxon>
        <taxon>Sphaerisporangium</taxon>
    </lineage>
</organism>
<reference evidence="1" key="2">
    <citation type="submission" date="2020-09" db="EMBL/GenBank/DDBJ databases">
        <authorList>
            <person name="Sun Q."/>
            <person name="Ohkuma M."/>
        </authorList>
    </citation>
    <scope>NUCLEOTIDE SEQUENCE</scope>
    <source>
        <strain evidence="1">JCM 13064</strain>
    </source>
</reference>
<gene>
    <name evidence="1" type="ORF">GCM10007964_14910</name>
</gene>
<dbReference type="RefSeq" id="WP_189162185.1">
    <property type="nucleotide sequence ID" value="NZ_BMNT01000006.1"/>
</dbReference>
<keyword evidence="2" id="KW-1185">Reference proteome</keyword>
<comment type="caution">
    <text evidence="1">The sequence shown here is derived from an EMBL/GenBank/DDBJ whole genome shotgun (WGS) entry which is preliminary data.</text>
</comment>
<reference evidence="1" key="1">
    <citation type="journal article" date="2014" name="Int. J. Syst. Evol. Microbiol.">
        <title>Complete genome sequence of Corynebacterium casei LMG S-19264T (=DSM 44701T), isolated from a smear-ripened cheese.</title>
        <authorList>
            <consortium name="US DOE Joint Genome Institute (JGI-PGF)"/>
            <person name="Walter F."/>
            <person name="Albersmeier A."/>
            <person name="Kalinowski J."/>
            <person name="Ruckert C."/>
        </authorList>
    </citation>
    <scope>NUCLEOTIDE SEQUENCE</scope>
    <source>
        <strain evidence="1">JCM 13064</strain>
    </source>
</reference>
<accession>A0A917VGH6</accession>
<evidence type="ECO:0000313" key="1">
    <source>
        <dbReference type="EMBL" id="GGK73099.1"/>
    </source>
</evidence>
<evidence type="ECO:0000313" key="2">
    <source>
        <dbReference type="Proteomes" id="UP000645217"/>
    </source>
</evidence>
<proteinExistence type="predicted"/>